<dbReference type="CDD" id="cd17369">
    <property type="entry name" value="MFS_ShiA_like"/>
    <property type="match status" value="1"/>
</dbReference>
<comment type="function">
    <text evidence="9">May be a proton symporter involved in the uptake of osmolytes such as proline and glycine betaine.</text>
</comment>
<evidence type="ECO:0000313" key="13">
    <source>
        <dbReference type="EMBL" id="QWQ36924.1"/>
    </source>
</evidence>
<dbReference type="PANTHER" id="PTHR43045">
    <property type="entry name" value="SHIKIMATE TRANSPORTER"/>
    <property type="match status" value="1"/>
</dbReference>
<feature type="transmembrane region" description="Helical" evidence="11">
    <location>
        <begin position="309"/>
        <end position="328"/>
    </location>
</feature>
<proteinExistence type="inferred from homology"/>
<reference evidence="13" key="1">
    <citation type="submission" date="2021-06" db="EMBL/GenBank/DDBJ databases">
        <title>Novel species in genus Arthrobacter.</title>
        <authorList>
            <person name="Zhang G."/>
        </authorList>
    </citation>
    <scope>NUCLEOTIDE SEQUENCE</scope>
    <source>
        <strain evidence="13">Zg-ZUI122</strain>
    </source>
</reference>
<protein>
    <recommendedName>
        <fullName evidence="10">Putative proline/betaine transporter</fullName>
    </recommendedName>
</protein>
<evidence type="ECO:0000256" key="8">
    <source>
        <dbReference type="ARBA" id="ARBA00023136"/>
    </source>
</evidence>
<dbReference type="Pfam" id="PF07690">
    <property type="entry name" value="MFS_1"/>
    <property type="match status" value="1"/>
</dbReference>
<keyword evidence="3" id="KW-0813">Transport</keyword>
<dbReference type="Proteomes" id="UP000680588">
    <property type="component" value="Chromosome"/>
</dbReference>
<keyword evidence="8 11" id="KW-0472">Membrane</keyword>
<dbReference type="PANTHER" id="PTHR43045:SF1">
    <property type="entry name" value="SHIKIMATE TRANSPORTER"/>
    <property type="match status" value="1"/>
</dbReference>
<organism evidence="13 14">
    <name type="scientific">Arthrobacter sunyaminii</name>
    <dbReference type="NCBI Taxonomy" id="2816859"/>
    <lineage>
        <taxon>Bacteria</taxon>
        <taxon>Bacillati</taxon>
        <taxon>Actinomycetota</taxon>
        <taxon>Actinomycetes</taxon>
        <taxon>Micrococcales</taxon>
        <taxon>Micrococcaceae</taxon>
        <taxon>Arthrobacter</taxon>
    </lineage>
</organism>
<name>A0A975XLD4_9MICC</name>
<dbReference type="InterPro" id="IPR036259">
    <property type="entry name" value="MFS_trans_sf"/>
</dbReference>
<feature type="transmembrane region" description="Helical" evidence="11">
    <location>
        <begin position="243"/>
        <end position="265"/>
    </location>
</feature>
<dbReference type="KEGG" id="asun:KG104_03760"/>
<feature type="transmembrane region" description="Helical" evidence="11">
    <location>
        <begin position="29"/>
        <end position="48"/>
    </location>
</feature>
<evidence type="ECO:0000256" key="6">
    <source>
        <dbReference type="ARBA" id="ARBA00022847"/>
    </source>
</evidence>
<evidence type="ECO:0000256" key="10">
    <source>
        <dbReference type="ARBA" id="ARBA00039918"/>
    </source>
</evidence>
<comment type="subcellular location">
    <subcellularLocation>
        <location evidence="1">Cell membrane</location>
        <topology evidence="1">Multi-pass membrane protein</topology>
    </subcellularLocation>
</comment>
<dbReference type="InterPro" id="IPR011701">
    <property type="entry name" value="MFS"/>
</dbReference>
<evidence type="ECO:0000256" key="9">
    <source>
        <dbReference type="ARBA" id="ARBA00037295"/>
    </source>
</evidence>
<feature type="transmembrane region" description="Helical" evidence="11">
    <location>
        <begin position="189"/>
        <end position="208"/>
    </location>
</feature>
<feature type="transmembrane region" description="Helical" evidence="11">
    <location>
        <begin position="374"/>
        <end position="398"/>
    </location>
</feature>
<accession>A0A975XLD4</accession>
<dbReference type="SUPFAM" id="SSF103473">
    <property type="entry name" value="MFS general substrate transporter"/>
    <property type="match status" value="1"/>
</dbReference>
<feature type="transmembrane region" description="Helical" evidence="11">
    <location>
        <begin position="155"/>
        <end position="177"/>
    </location>
</feature>
<evidence type="ECO:0000313" key="14">
    <source>
        <dbReference type="Proteomes" id="UP000680588"/>
    </source>
</evidence>
<evidence type="ECO:0000259" key="12">
    <source>
        <dbReference type="PROSITE" id="PS50850"/>
    </source>
</evidence>
<dbReference type="GO" id="GO:0005886">
    <property type="term" value="C:plasma membrane"/>
    <property type="evidence" value="ECO:0007669"/>
    <property type="project" value="UniProtKB-SubCell"/>
</dbReference>
<evidence type="ECO:0000256" key="11">
    <source>
        <dbReference type="SAM" id="Phobius"/>
    </source>
</evidence>
<feature type="transmembrane region" description="Helical" evidence="11">
    <location>
        <begin position="404"/>
        <end position="426"/>
    </location>
</feature>
<keyword evidence="4" id="KW-1003">Cell membrane</keyword>
<feature type="transmembrane region" description="Helical" evidence="11">
    <location>
        <begin position="277"/>
        <end position="297"/>
    </location>
</feature>
<dbReference type="FunFam" id="1.20.1250.20:FF:000001">
    <property type="entry name" value="Dicarboxylate MFS transporter"/>
    <property type="match status" value="1"/>
</dbReference>
<feature type="transmembrane region" description="Helical" evidence="11">
    <location>
        <begin position="114"/>
        <end position="134"/>
    </location>
</feature>
<evidence type="ECO:0000256" key="4">
    <source>
        <dbReference type="ARBA" id="ARBA00022475"/>
    </source>
</evidence>
<dbReference type="EMBL" id="CP076456">
    <property type="protein sequence ID" value="QWQ36924.1"/>
    <property type="molecule type" value="Genomic_DNA"/>
</dbReference>
<evidence type="ECO:0000256" key="5">
    <source>
        <dbReference type="ARBA" id="ARBA00022692"/>
    </source>
</evidence>
<keyword evidence="14" id="KW-1185">Reference proteome</keyword>
<dbReference type="InterPro" id="IPR005828">
    <property type="entry name" value="MFS_sugar_transport-like"/>
</dbReference>
<evidence type="ECO:0000256" key="1">
    <source>
        <dbReference type="ARBA" id="ARBA00004651"/>
    </source>
</evidence>
<dbReference type="GO" id="GO:0015293">
    <property type="term" value="F:symporter activity"/>
    <property type="evidence" value="ECO:0007669"/>
    <property type="project" value="UniProtKB-KW"/>
</dbReference>
<dbReference type="InterPro" id="IPR020846">
    <property type="entry name" value="MFS_dom"/>
</dbReference>
<keyword evidence="6" id="KW-0769">Symport</keyword>
<evidence type="ECO:0000256" key="2">
    <source>
        <dbReference type="ARBA" id="ARBA00008240"/>
    </source>
</evidence>
<evidence type="ECO:0000256" key="3">
    <source>
        <dbReference type="ARBA" id="ARBA00022448"/>
    </source>
</evidence>
<feature type="transmembrane region" description="Helical" evidence="11">
    <location>
        <begin position="334"/>
        <end position="362"/>
    </location>
</feature>
<dbReference type="Gene3D" id="1.20.1250.20">
    <property type="entry name" value="MFS general substrate transporter like domains"/>
    <property type="match status" value="1"/>
</dbReference>
<evidence type="ECO:0000256" key="7">
    <source>
        <dbReference type="ARBA" id="ARBA00022989"/>
    </source>
</evidence>
<comment type="similarity">
    <text evidence="2">Belongs to the major facilitator superfamily. Metabolite:H+ Symporter (MHS) family (TC 2.A.1.6) family.</text>
</comment>
<dbReference type="AlphaFoldDB" id="A0A975XLD4"/>
<sequence>MSKTTPASALGASPRKVATASLIGTTVEYYDFFIYGTAAALVFPKLFFPESSPLVATMLAFATLGVGFLARPLGGVVFGHFGDRVGRKKMLVISLVGMGAATCLMGVLPTYAQIGIAAPILLTLLRLVQGFMVGGEWGGAVLMAVEHAPPGKRGFYGAFPQTGAPAGVGLATVAFLIVSQLPDDEFLAWGWRIPFLISAVLVIVGLFIRLSISESPAFAAAREEQELVKMPFVEAFRRHSKEIFLVAGTYLSQGVFAYICMSYFVNYGTTVTDITRTQALGGVFVAAVVASILYPLFGALSDAIGRKTVYLIGALAMGLCIWPAFTLINTGNPWLFMLAVVLVFGVAMSPAGGATGALFSMVFSPEVRYTGSSVGYTISQICGAAFAPMIATALLASTGTSNSIVIYMVVASLISVLSVAALPGGWGRREALRQLQQGEAETSGAAASLSRV</sequence>
<dbReference type="RefSeq" id="WP_207347322.1">
    <property type="nucleotide sequence ID" value="NZ_CP076456.1"/>
</dbReference>
<keyword evidence="7 11" id="KW-1133">Transmembrane helix</keyword>
<feature type="transmembrane region" description="Helical" evidence="11">
    <location>
        <begin position="90"/>
        <end position="108"/>
    </location>
</feature>
<feature type="domain" description="Major facilitator superfamily (MFS) profile" evidence="12">
    <location>
        <begin position="17"/>
        <end position="426"/>
    </location>
</feature>
<feature type="transmembrane region" description="Helical" evidence="11">
    <location>
        <begin position="54"/>
        <end position="78"/>
    </location>
</feature>
<keyword evidence="5 11" id="KW-0812">Transmembrane</keyword>
<dbReference type="Pfam" id="PF00083">
    <property type="entry name" value="Sugar_tr"/>
    <property type="match status" value="1"/>
</dbReference>
<dbReference type="PROSITE" id="PS50850">
    <property type="entry name" value="MFS"/>
    <property type="match status" value="1"/>
</dbReference>
<gene>
    <name evidence="13" type="ORF">KG104_03760</name>
</gene>